<dbReference type="EMBL" id="DSEC01000142">
    <property type="protein sequence ID" value="HER43218.1"/>
    <property type="molecule type" value="Genomic_DNA"/>
</dbReference>
<evidence type="ECO:0000313" key="6">
    <source>
        <dbReference type="EMBL" id="HER43218.1"/>
    </source>
</evidence>
<dbReference type="Pfam" id="PF01595">
    <property type="entry name" value="CNNM"/>
    <property type="match status" value="1"/>
</dbReference>
<feature type="transmembrane region" description="Helical" evidence="4">
    <location>
        <begin position="98"/>
        <end position="116"/>
    </location>
</feature>
<keyword evidence="1" id="KW-0677">Repeat</keyword>
<evidence type="ECO:0000259" key="5">
    <source>
        <dbReference type="PROSITE" id="PS51846"/>
    </source>
</evidence>
<feature type="transmembrane region" description="Helical" evidence="4">
    <location>
        <begin position="136"/>
        <end position="159"/>
    </location>
</feature>
<evidence type="ECO:0000256" key="1">
    <source>
        <dbReference type="ARBA" id="ARBA00022737"/>
    </source>
</evidence>
<evidence type="ECO:0000256" key="3">
    <source>
        <dbReference type="PROSITE-ProRule" id="PRU01193"/>
    </source>
</evidence>
<name>A0A7V2F397_UNCEI</name>
<feature type="transmembrane region" description="Helical" evidence="4">
    <location>
        <begin position="66"/>
        <end position="91"/>
    </location>
</feature>
<feature type="transmembrane region" description="Helical" evidence="4">
    <location>
        <begin position="12"/>
        <end position="31"/>
    </location>
</feature>
<dbReference type="GO" id="GO:0005886">
    <property type="term" value="C:plasma membrane"/>
    <property type="evidence" value="ECO:0007669"/>
    <property type="project" value="TreeGrafter"/>
</dbReference>
<keyword evidence="3 4" id="KW-1133">Transmembrane helix</keyword>
<proteinExistence type="predicted"/>
<sequence length="199" mass="21360">MRGVCDILFSEHVPLGIAVAILIFFSAFFSGSETALFSLSRSAVEEMGAGGRGQRLVSSLLKRPRMLLVTILFGNLLVNIAATSAVTALSIQIFGQKGIGIAVAVMTCIILIFGEIGPKSVALRNASALAVFSAPLLRFFMVLFTPIRLILGAIADFAVEKSRRLFGERAEEFGAHELATAVELGHREGLFDAFEKEVL</sequence>
<keyword evidence="3 4" id="KW-0812">Transmembrane</keyword>
<gene>
    <name evidence="6" type="ORF">ENO08_02015</name>
</gene>
<reference evidence="6" key="1">
    <citation type="journal article" date="2020" name="mSystems">
        <title>Genome- and Community-Level Interaction Insights into Carbon Utilization and Element Cycling Functions of Hydrothermarchaeota in Hydrothermal Sediment.</title>
        <authorList>
            <person name="Zhou Z."/>
            <person name="Liu Y."/>
            <person name="Xu W."/>
            <person name="Pan J."/>
            <person name="Luo Z.H."/>
            <person name="Li M."/>
        </authorList>
    </citation>
    <scope>NUCLEOTIDE SEQUENCE [LARGE SCALE GENOMIC DNA]</scope>
    <source>
        <strain evidence="6">SpSt-1233</strain>
    </source>
</reference>
<feature type="domain" description="CNNM transmembrane" evidence="5">
    <location>
        <begin position="8"/>
        <end position="195"/>
    </location>
</feature>
<evidence type="ECO:0000256" key="4">
    <source>
        <dbReference type="SAM" id="Phobius"/>
    </source>
</evidence>
<keyword evidence="2" id="KW-0129">CBS domain</keyword>
<dbReference type="PANTHER" id="PTHR22777">
    <property type="entry name" value="HEMOLYSIN-RELATED"/>
    <property type="match status" value="1"/>
</dbReference>
<dbReference type="AlphaFoldDB" id="A0A7V2F397"/>
<dbReference type="InterPro" id="IPR002550">
    <property type="entry name" value="CNNM"/>
</dbReference>
<dbReference type="PANTHER" id="PTHR22777:SF17">
    <property type="entry name" value="UPF0053 PROTEIN SLL0260"/>
    <property type="match status" value="1"/>
</dbReference>
<organism evidence="6">
    <name type="scientific">Eiseniibacteriota bacterium</name>
    <dbReference type="NCBI Taxonomy" id="2212470"/>
    <lineage>
        <taxon>Bacteria</taxon>
        <taxon>Candidatus Eiseniibacteriota</taxon>
    </lineage>
</organism>
<dbReference type="PROSITE" id="PS51846">
    <property type="entry name" value="CNNM"/>
    <property type="match status" value="1"/>
</dbReference>
<dbReference type="Proteomes" id="UP000886069">
    <property type="component" value="Unassembled WGS sequence"/>
</dbReference>
<protein>
    <submittedName>
        <fullName evidence="6">DUF21 domain-containing protein</fullName>
    </submittedName>
</protein>
<feature type="non-terminal residue" evidence="6">
    <location>
        <position position="199"/>
    </location>
</feature>
<comment type="caution">
    <text evidence="6">The sequence shown here is derived from an EMBL/GenBank/DDBJ whole genome shotgun (WGS) entry which is preliminary data.</text>
</comment>
<keyword evidence="3 4" id="KW-0472">Membrane</keyword>
<evidence type="ECO:0000256" key="2">
    <source>
        <dbReference type="ARBA" id="ARBA00023122"/>
    </source>
</evidence>
<accession>A0A7V2F397</accession>